<dbReference type="InterPro" id="IPR012347">
    <property type="entry name" value="Ferritin-like"/>
</dbReference>
<dbReference type="EMBL" id="BAABGM010000016">
    <property type="protein sequence ID" value="GAA4409108.1"/>
    <property type="molecule type" value="Genomic_DNA"/>
</dbReference>
<evidence type="ECO:0000313" key="4">
    <source>
        <dbReference type="Proteomes" id="UP001500945"/>
    </source>
</evidence>
<accession>A0ABP8KLB4</accession>
<evidence type="ECO:0000259" key="2">
    <source>
        <dbReference type="Pfam" id="PF03713"/>
    </source>
</evidence>
<dbReference type="Gene3D" id="1.20.1260.10">
    <property type="match status" value="1"/>
</dbReference>
<evidence type="ECO:0000256" key="1">
    <source>
        <dbReference type="SAM" id="MobiDB-lite"/>
    </source>
</evidence>
<dbReference type="InterPro" id="IPR005183">
    <property type="entry name" value="DUF305_CopM-like"/>
</dbReference>
<feature type="region of interest" description="Disordered" evidence="1">
    <location>
        <begin position="88"/>
        <end position="109"/>
    </location>
</feature>
<evidence type="ECO:0000313" key="3">
    <source>
        <dbReference type="EMBL" id="GAA4409108.1"/>
    </source>
</evidence>
<gene>
    <name evidence="3" type="ORF">GCM10023168_27400</name>
</gene>
<dbReference type="Pfam" id="PF03713">
    <property type="entry name" value="DUF305"/>
    <property type="match status" value="1"/>
</dbReference>
<dbReference type="Proteomes" id="UP001500945">
    <property type="component" value="Unassembled WGS sequence"/>
</dbReference>
<protein>
    <submittedName>
        <fullName evidence="3">DUF305 domain-containing protein</fullName>
    </submittedName>
</protein>
<sequence>MLQPGQPGEPDATLTGSAAAPTVTPTARPADARFLQDMIVHHAQALVMVRAVLPELTDAEVKGIASRIGDEQEPEIDAMARWLEGRGQSVPPEATNPNLTDHGTHSMPGMASEADLARLAAATGPEADRLFLALMIRHHEGAITMVEEHLAKATDARIEETAADISVTQTKQIAQMKGMLDRLS</sequence>
<dbReference type="PANTHER" id="PTHR36933:SF1">
    <property type="entry name" value="SLL0788 PROTEIN"/>
    <property type="match status" value="1"/>
</dbReference>
<reference evidence="4" key="1">
    <citation type="journal article" date="2019" name="Int. J. Syst. Evol. Microbiol.">
        <title>The Global Catalogue of Microorganisms (GCM) 10K type strain sequencing project: providing services to taxonomists for standard genome sequencing and annotation.</title>
        <authorList>
            <consortium name="The Broad Institute Genomics Platform"/>
            <consortium name="The Broad Institute Genome Sequencing Center for Infectious Disease"/>
            <person name="Wu L."/>
            <person name="Ma J."/>
        </authorList>
    </citation>
    <scope>NUCLEOTIDE SEQUENCE [LARGE SCALE GENOMIC DNA]</scope>
    <source>
        <strain evidence="4">JCM 17809</strain>
    </source>
</reference>
<organism evidence="3 4">
    <name type="scientific">Fodinibacter luteus</name>
    <dbReference type="NCBI Taxonomy" id="552064"/>
    <lineage>
        <taxon>Bacteria</taxon>
        <taxon>Bacillati</taxon>
        <taxon>Actinomycetota</taxon>
        <taxon>Actinomycetes</taxon>
        <taxon>Micrococcales</taxon>
        <taxon>Intrasporangiaceae</taxon>
        <taxon>Fodinibacter (ex Wang et al. 2009)</taxon>
    </lineage>
</organism>
<dbReference type="PANTHER" id="PTHR36933">
    <property type="entry name" value="SLL0788 PROTEIN"/>
    <property type="match status" value="1"/>
</dbReference>
<comment type="caution">
    <text evidence="3">The sequence shown here is derived from an EMBL/GenBank/DDBJ whole genome shotgun (WGS) entry which is preliminary data.</text>
</comment>
<keyword evidence="4" id="KW-1185">Reference proteome</keyword>
<feature type="domain" description="DUF305" evidence="2">
    <location>
        <begin position="31"/>
        <end position="180"/>
    </location>
</feature>
<proteinExistence type="predicted"/>
<name>A0ABP8KLB4_9MICO</name>
<feature type="region of interest" description="Disordered" evidence="1">
    <location>
        <begin position="1"/>
        <end position="25"/>
    </location>
</feature>